<dbReference type="Gene3D" id="1.10.3680.10">
    <property type="entry name" value="TerB-like"/>
    <property type="match status" value="1"/>
</dbReference>
<name>A0A512B8S8_9BACT</name>
<evidence type="ECO:0000313" key="3">
    <source>
        <dbReference type="Proteomes" id="UP000321513"/>
    </source>
</evidence>
<protein>
    <recommendedName>
        <fullName evidence="1">Co-chaperone DjlA N-terminal domain-containing protein</fullName>
    </recommendedName>
</protein>
<dbReference type="OrthoDB" id="1150064at2"/>
<dbReference type="InterPro" id="IPR007791">
    <property type="entry name" value="DjlA_N"/>
</dbReference>
<proteinExistence type="predicted"/>
<dbReference type="SUPFAM" id="SSF158682">
    <property type="entry name" value="TerB-like"/>
    <property type="match status" value="1"/>
</dbReference>
<dbReference type="CDD" id="cd07177">
    <property type="entry name" value="terB_like"/>
    <property type="match status" value="1"/>
</dbReference>
<sequence length="149" mass="16932">MGLFDTMFNDVPQEKKYEPQDVREAYAVVLYCCANAEGNIGDEEVVFIDSLFLTMSIFQEHDGADYLQIAEKVYSSYTVDQLLEGSFLFIKDEQHAQLFCYCCDVFLADGVVTDDEKKILEKIASLAKIDEETSKKIVEVAIIRNVKDT</sequence>
<reference evidence="2 3" key="1">
    <citation type="submission" date="2019-07" db="EMBL/GenBank/DDBJ databases">
        <title>Whole genome shotgun sequence of Segetibacter aerophilus NBRC 106135.</title>
        <authorList>
            <person name="Hosoyama A."/>
            <person name="Uohara A."/>
            <person name="Ohji S."/>
            <person name="Ichikawa N."/>
        </authorList>
    </citation>
    <scope>NUCLEOTIDE SEQUENCE [LARGE SCALE GENOMIC DNA]</scope>
    <source>
        <strain evidence="2 3">NBRC 106135</strain>
    </source>
</reference>
<gene>
    <name evidence="2" type="ORF">SAE01_08700</name>
</gene>
<keyword evidence="3" id="KW-1185">Reference proteome</keyword>
<dbReference type="AlphaFoldDB" id="A0A512B8S8"/>
<dbReference type="RefSeq" id="WP_147202438.1">
    <property type="nucleotide sequence ID" value="NZ_BJYT01000002.1"/>
</dbReference>
<evidence type="ECO:0000259" key="1">
    <source>
        <dbReference type="Pfam" id="PF05099"/>
    </source>
</evidence>
<dbReference type="InterPro" id="IPR029024">
    <property type="entry name" value="TerB-like"/>
</dbReference>
<dbReference type="Proteomes" id="UP000321513">
    <property type="component" value="Unassembled WGS sequence"/>
</dbReference>
<feature type="domain" description="Co-chaperone DjlA N-terminal" evidence="1">
    <location>
        <begin position="24"/>
        <end position="136"/>
    </location>
</feature>
<dbReference type="EMBL" id="BJYT01000002">
    <property type="protein sequence ID" value="GEO08374.1"/>
    <property type="molecule type" value="Genomic_DNA"/>
</dbReference>
<comment type="caution">
    <text evidence="2">The sequence shown here is derived from an EMBL/GenBank/DDBJ whole genome shotgun (WGS) entry which is preliminary data.</text>
</comment>
<dbReference type="Pfam" id="PF05099">
    <property type="entry name" value="TerB"/>
    <property type="match status" value="1"/>
</dbReference>
<evidence type="ECO:0000313" key="2">
    <source>
        <dbReference type="EMBL" id="GEO08374.1"/>
    </source>
</evidence>
<organism evidence="2 3">
    <name type="scientific">Segetibacter aerophilus</name>
    <dbReference type="NCBI Taxonomy" id="670293"/>
    <lineage>
        <taxon>Bacteria</taxon>
        <taxon>Pseudomonadati</taxon>
        <taxon>Bacteroidota</taxon>
        <taxon>Chitinophagia</taxon>
        <taxon>Chitinophagales</taxon>
        <taxon>Chitinophagaceae</taxon>
        <taxon>Segetibacter</taxon>
    </lineage>
</organism>
<accession>A0A512B8S8</accession>